<organism evidence="2 3">
    <name type="scientific">Usitatibacter rugosus</name>
    <dbReference type="NCBI Taxonomy" id="2732067"/>
    <lineage>
        <taxon>Bacteria</taxon>
        <taxon>Pseudomonadati</taxon>
        <taxon>Pseudomonadota</taxon>
        <taxon>Betaproteobacteria</taxon>
        <taxon>Nitrosomonadales</taxon>
        <taxon>Usitatibacteraceae</taxon>
        <taxon>Usitatibacter</taxon>
    </lineage>
</organism>
<keyword evidence="3" id="KW-1185">Reference proteome</keyword>
<feature type="chain" id="PRO_5027101741" description="Cellulose biosynthesis protein BcsS" evidence="1">
    <location>
        <begin position="19"/>
        <end position="217"/>
    </location>
</feature>
<dbReference type="AlphaFoldDB" id="A0A6M4H208"/>
<protein>
    <recommendedName>
        <fullName evidence="4">Cellulose biosynthesis protein BcsS</fullName>
    </recommendedName>
</protein>
<gene>
    <name evidence="2" type="ORF">DSM104443_03836</name>
</gene>
<feature type="signal peptide" evidence="1">
    <location>
        <begin position="1"/>
        <end position="18"/>
    </location>
</feature>
<evidence type="ECO:0000313" key="3">
    <source>
        <dbReference type="Proteomes" id="UP000501534"/>
    </source>
</evidence>
<accession>A0A6M4H208</accession>
<keyword evidence="1" id="KW-0732">Signal</keyword>
<name>A0A6M4H208_9PROT</name>
<reference evidence="2 3" key="1">
    <citation type="submission" date="2020-04" db="EMBL/GenBank/DDBJ databases">
        <title>Usitatibacter rugosus gen. nov., sp. nov. and Usitatibacter palustris sp. nov., novel members of Usitatibacteraceae fam. nov. within the order Nitrosomonadales isolated from soil.</title>
        <authorList>
            <person name="Huber K.J."/>
            <person name="Neumann-Schaal M."/>
            <person name="Geppert A."/>
            <person name="Luckner M."/>
            <person name="Wanner G."/>
            <person name="Overmann J."/>
        </authorList>
    </citation>
    <scope>NUCLEOTIDE SEQUENCE [LARGE SCALE GENOMIC DNA]</scope>
    <source>
        <strain evidence="2 3">0125_3</strain>
    </source>
</reference>
<sequence length="217" mass="24279">MRKSALLLALALPGFASAKPIAFADGWTVMAEYGTNTMREAQVFYAPAYWWSGGLAATKLIADDKSFEREMAGVQANYLVKRWNLPAAQGNVFAWAGLASARGYDAGGTFSGVATARYGAQADYETRRIYMSAKTDWWQSSRFTHGVSTVQLGIAPFEHDYEDLAVWFVVQARRYTGGILPNETEVIPMLRLFKGNFWIEGGVDRERRLQLMVMMNF</sequence>
<evidence type="ECO:0000313" key="2">
    <source>
        <dbReference type="EMBL" id="QJR12743.1"/>
    </source>
</evidence>
<dbReference type="EMBL" id="CP053069">
    <property type="protein sequence ID" value="QJR12743.1"/>
    <property type="molecule type" value="Genomic_DNA"/>
</dbReference>
<evidence type="ECO:0008006" key="4">
    <source>
        <dbReference type="Google" id="ProtNLM"/>
    </source>
</evidence>
<dbReference type="Proteomes" id="UP000501534">
    <property type="component" value="Chromosome"/>
</dbReference>
<evidence type="ECO:0000256" key="1">
    <source>
        <dbReference type="SAM" id="SignalP"/>
    </source>
</evidence>
<dbReference type="RefSeq" id="WP_171095207.1">
    <property type="nucleotide sequence ID" value="NZ_CP053069.1"/>
</dbReference>
<proteinExistence type="predicted"/>
<dbReference type="KEGG" id="uru:DSM104443_03836"/>